<dbReference type="EMBL" id="OX459122">
    <property type="protein sequence ID" value="CAI9106993.1"/>
    <property type="molecule type" value="Genomic_DNA"/>
</dbReference>
<reference evidence="9" key="1">
    <citation type="submission" date="2023-03" db="EMBL/GenBank/DDBJ databases">
        <authorList>
            <person name="Julca I."/>
        </authorList>
    </citation>
    <scope>NUCLEOTIDE SEQUENCE</scope>
</reference>
<evidence type="ECO:0000256" key="4">
    <source>
        <dbReference type="ARBA" id="ARBA00022968"/>
    </source>
</evidence>
<dbReference type="Proteomes" id="UP001161247">
    <property type="component" value="Chromosome 5"/>
</dbReference>
<evidence type="ECO:0000259" key="8">
    <source>
        <dbReference type="Pfam" id="PF14416"/>
    </source>
</evidence>
<dbReference type="Pfam" id="PF13839">
    <property type="entry name" value="PC-Esterase"/>
    <property type="match status" value="1"/>
</dbReference>
<dbReference type="PANTHER" id="PTHR32285:SF14">
    <property type="entry name" value="PROTEIN PMR5"/>
    <property type="match status" value="1"/>
</dbReference>
<dbReference type="GO" id="GO:0016413">
    <property type="term" value="F:O-acetyltransferase activity"/>
    <property type="evidence" value="ECO:0007669"/>
    <property type="project" value="InterPro"/>
</dbReference>
<evidence type="ECO:0000313" key="10">
    <source>
        <dbReference type="Proteomes" id="UP001161247"/>
    </source>
</evidence>
<evidence type="ECO:0000256" key="2">
    <source>
        <dbReference type="ARBA" id="ARBA00007727"/>
    </source>
</evidence>
<feature type="domain" description="Trichome birefringence-like N-terminal" evidence="8">
    <location>
        <begin position="61"/>
        <end position="112"/>
    </location>
</feature>
<gene>
    <name evidence="9" type="ORF">OLC1_LOCUS15404</name>
</gene>
<protein>
    <submittedName>
        <fullName evidence="9">OLC1v1006254C1</fullName>
    </submittedName>
</protein>
<dbReference type="GO" id="GO:0016020">
    <property type="term" value="C:membrane"/>
    <property type="evidence" value="ECO:0007669"/>
    <property type="project" value="UniProtKB-SubCell"/>
</dbReference>
<keyword evidence="4" id="KW-0735">Signal-anchor</keyword>
<dbReference type="InterPro" id="IPR025846">
    <property type="entry name" value="TBL_N"/>
</dbReference>
<name>A0AAV1DJ77_OLDCO</name>
<dbReference type="GO" id="GO:0005794">
    <property type="term" value="C:Golgi apparatus"/>
    <property type="evidence" value="ECO:0007669"/>
    <property type="project" value="TreeGrafter"/>
</dbReference>
<keyword evidence="3" id="KW-0812">Transmembrane</keyword>
<feature type="domain" description="Trichome birefringence-like C-terminal" evidence="7">
    <location>
        <begin position="113"/>
        <end position="392"/>
    </location>
</feature>
<organism evidence="9 10">
    <name type="scientific">Oldenlandia corymbosa var. corymbosa</name>
    <dbReference type="NCBI Taxonomy" id="529605"/>
    <lineage>
        <taxon>Eukaryota</taxon>
        <taxon>Viridiplantae</taxon>
        <taxon>Streptophyta</taxon>
        <taxon>Embryophyta</taxon>
        <taxon>Tracheophyta</taxon>
        <taxon>Spermatophyta</taxon>
        <taxon>Magnoliopsida</taxon>
        <taxon>eudicotyledons</taxon>
        <taxon>Gunneridae</taxon>
        <taxon>Pentapetalae</taxon>
        <taxon>asterids</taxon>
        <taxon>lamiids</taxon>
        <taxon>Gentianales</taxon>
        <taxon>Rubiaceae</taxon>
        <taxon>Rubioideae</taxon>
        <taxon>Spermacoceae</taxon>
        <taxon>Hedyotis-Oldenlandia complex</taxon>
        <taxon>Oldenlandia</taxon>
    </lineage>
</organism>
<keyword evidence="6" id="KW-0472">Membrane</keyword>
<dbReference type="InterPro" id="IPR026057">
    <property type="entry name" value="TBL_C"/>
</dbReference>
<proteinExistence type="inferred from homology"/>
<dbReference type="InterPro" id="IPR029962">
    <property type="entry name" value="TBL"/>
</dbReference>
<evidence type="ECO:0000256" key="1">
    <source>
        <dbReference type="ARBA" id="ARBA00004167"/>
    </source>
</evidence>
<evidence type="ECO:0000259" key="7">
    <source>
        <dbReference type="Pfam" id="PF13839"/>
    </source>
</evidence>
<evidence type="ECO:0000256" key="5">
    <source>
        <dbReference type="ARBA" id="ARBA00022989"/>
    </source>
</evidence>
<comment type="similarity">
    <text evidence="2">Belongs to the PC-esterase family. TBL subfamily.</text>
</comment>
<evidence type="ECO:0000313" key="9">
    <source>
        <dbReference type="EMBL" id="CAI9106993.1"/>
    </source>
</evidence>
<sequence>MAFPFCSKSLSLWCCIFSFTILCCTLFQFFDNASAVLLVHLKNHKSHPYHRRPMLQANQTSCSLFVGSWVVDETYPLYSSSCPVIDPEFNCLMYGRPDTEYLKYRWKPANCDIPRFNGLNFLLKMRGKTVMFVGDSLGRNQWQSLICMIAAAVPGSPTQYVRGDPLSTFRFLEYSVSVSFYRAPYLVDIDSVQGKRVLKLDDIRGNANAWRNVDVLSFNTGHWWTHKGGLQGWDYMEMDGSFYQDMDRLAALERGLTTWARWVDSNIDTTRTRVFFQGISPTHYNPSDWSAGTTATSSSKTCYGQTTPMTGTSYPGIYPDQMKVIDTVIREMSYPPFLLDITLLSAMRKDAHPSIYSGDLTPEQRANPDHSADCSHWCLPGLPDTWNQLFYTAMLFSL</sequence>
<comment type="subcellular location">
    <subcellularLocation>
        <location evidence="1">Membrane</location>
        <topology evidence="1">Single-pass membrane protein</topology>
    </subcellularLocation>
</comment>
<dbReference type="AlphaFoldDB" id="A0AAV1DJ77"/>
<evidence type="ECO:0000256" key="6">
    <source>
        <dbReference type="ARBA" id="ARBA00023136"/>
    </source>
</evidence>
<keyword evidence="10" id="KW-1185">Reference proteome</keyword>
<accession>A0AAV1DJ77</accession>
<evidence type="ECO:0000256" key="3">
    <source>
        <dbReference type="ARBA" id="ARBA00022692"/>
    </source>
</evidence>
<dbReference type="Pfam" id="PF14416">
    <property type="entry name" value="PMR5N"/>
    <property type="match status" value="1"/>
</dbReference>
<keyword evidence="5" id="KW-1133">Transmembrane helix</keyword>
<dbReference type="PANTHER" id="PTHR32285">
    <property type="entry name" value="PROTEIN TRICHOME BIREFRINGENCE-LIKE 9-RELATED"/>
    <property type="match status" value="1"/>
</dbReference>